<comment type="caution">
    <text evidence="3">The sequence shown here is derived from an EMBL/GenBank/DDBJ whole genome shotgun (WGS) entry which is preliminary data.</text>
</comment>
<dbReference type="AlphaFoldDB" id="A0AAV2VLD5"/>
<accession>A0AAV2VLD5</accession>
<name>A0AAV2VLD5_9VIBR</name>
<dbReference type="Pfam" id="PF07221">
    <property type="entry name" value="GlcNAc_2-epim"/>
    <property type="match status" value="1"/>
</dbReference>
<dbReference type="Proteomes" id="UP000018211">
    <property type="component" value="Unassembled WGS sequence"/>
</dbReference>
<evidence type="ECO:0000313" key="4">
    <source>
        <dbReference type="Proteomes" id="UP000018211"/>
    </source>
</evidence>
<dbReference type="InterPro" id="IPR034116">
    <property type="entry name" value="AGE_dom"/>
</dbReference>
<dbReference type="GO" id="GO:0004476">
    <property type="term" value="F:mannose-6-phosphate isomerase activity"/>
    <property type="evidence" value="ECO:0007669"/>
    <property type="project" value="UniProtKB-EC"/>
</dbReference>
<dbReference type="InterPro" id="IPR012341">
    <property type="entry name" value="6hp_glycosidase-like_sf"/>
</dbReference>
<dbReference type="Gene3D" id="1.50.10.10">
    <property type="match status" value="1"/>
</dbReference>
<dbReference type="SUPFAM" id="SSF48208">
    <property type="entry name" value="Six-hairpin glycosidases"/>
    <property type="match status" value="1"/>
</dbReference>
<evidence type="ECO:0000256" key="1">
    <source>
        <dbReference type="ARBA" id="ARBA00008558"/>
    </source>
</evidence>
<gene>
    <name evidence="3" type="ORF">VIBNISOn1_1520005</name>
</gene>
<dbReference type="RefSeq" id="WP_022610947.1">
    <property type="nucleotide sequence ID" value="NZ_LK391965.1"/>
</dbReference>
<proteinExistence type="inferred from homology"/>
<dbReference type="GO" id="GO:0005975">
    <property type="term" value="P:carbohydrate metabolic process"/>
    <property type="evidence" value="ECO:0007669"/>
    <property type="project" value="InterPro"/>
</dbReference>
<dbReference type="PANTHER" id="PTHR15108">
    <property type="entry name" value="N-ACYLGLUCOSAMINE-2-EPIMERASE"/>
    <property type="match status" value="1"/>
</dbReference>
<dbReference type="EC" id="5.3.1.8" evidence="3"/>
<evidence type="ECO:0000256" key="2">
    <source>
        <dbReference type="ARBA" id="ARBA00023235"/>
    </source>
</evidence>
<dbReference type="InterPro" id="IPR008928">
    <property type="entry name" value="6-hairpin_glycosidase_sf"/>
</dbReference>
<dbReference type="EMBL" id="CAOF01000060">
    <property type="protein sequence ID" value="CCO45497.1"/>
    <property type="molecule type" value="Genomic_DNA"/>
</dbReference>
<sequence length="397" mass="46339">MTMTKDYRSEAFLTSHIQSLIDFYHPECIDRERGGYINQFKDDGTIFDADTKHLVGTCRFAFNYSLAYLITGKQDYQDAAEHGVRFLLEHHKQQDGGYAWVLNGLDVEDGTRHCYGHAFVLLAAAASIKADAPSGRTLLNDIWEVLEVRFWDKDAQLYVDEILEGSWSNVSEYRGQNANMHMCEAMICAYEATKEARFLDRAYTLAKRVCVELASKADGLVWEHYDQNWQHDWEYNLDDPKHLFRPWGYLPGHFTEWSKLLLILSRYRREEWMIETAAHLFNTALDVSWDPSTDGMNYTFSPDRQVVDTDRYYWVTAETIAASAALAVETGEDKYWDWYDTMWSVAERHFIDHQYGGWYRVLDTDNKRYDDLKSPPSKTDYHPLSACFEVLQSLKQL</sequence>
<organism evidence="3 4">
    <name type="scientific">Vibrio nigripulchritudo SOn1</name>
    <dbReference type="NCBI Taxonomy" id="1238450"/>
    <lineage>
        <taxon>Bacteria</taxon>
        <taxon>Pseudomonadati</taxon>
        <taxon>Pseudomonadota</taxon>
        <taxon>Gammaproteobacteria</taxon>
        <taxon>Vibrionales</taxon>
        <taxon>Vibrionaceae</taxon>
        <taxon>Vibrio</taxon>
    </lineage>
</organism>
<reference evidence="3 4" key="1">
    <citation type="journal article" date="2013" name="ISME J.">
        <title>Comparative genomics of pathogenic lineages of Vibrio nigripulchritudo identifies virulence-associated traits.</title>
        <authorList>
            <person name="Goudenege D."/>
            <person name="Labreuche Y."/>
            <person name="Krin E."/>
            <person name="Ansquer D."/>
            <person name="Mangenot S."/>
            <person name="Calteau A."/>
            <person name="Medigue C."/>
            <person name="Mazel D."/>
            <person name="Polz M.F."/>
            <person name="Le Roux F."/>
        </authorList>
    </citation>
    <scope>NUCLEOTIDE SEQUENCE [LARGE SCALE GENOMIC DNA]</scope>
    <source>
        <strain evidence="3 4">SOn1</strain>
    </source>
</reference>
<dbReference type="CDD" id="cd00249">
    <property type="entry name" value="AGE"/>
    <property type="match status" value="1"/>
</dbReference>
<comment type="similarity">
    <text evidence="1">Belongs to the N-acylglucosamine 2-epimerase family.</text>
</comment>
<keyword evidence="2 3" id="KW-0413">Isomerase</keyword>
<dbReference type="InterPro" id="IPR010819">
    <property type="entry name" value="AGE/CE"/>
</dbReference>
<evidence type="ECO:0000313" key="3">
    <source>
        <dbReference type="EMBL" id="CCO45497.1"/>
    </source>
</evidence>
<protein>
    <submittedName>
        <fullName evidence="3">N-acyl-D-glucosamine 2-epimerase</fullName>
        <ecNumber evidence="3">5.3.1.8</ecNumber>
    </submittedName>
</protein>